<protein>
    <submittedName>
        <fullName evidence="1">Uncharacterized protein</fullName>
    </submittedName>
</protein>
<gene>
    <name evidence="1" type="ORF">VCS650_LOCUS39093</name>
</gene>
<name>A0A815P5L7_9BILA</name>
<dbReference type="Proteomes" id="UP000663891">
    <property type="component" value="Unassembled WGS sequence"/>
</dbReference>
<evidence type="ECO:0000313" key="2">
    <source>
        <dbReference type="Proteomes" id="UP000663891"/>
    </source>
</evidence>
<proteinExistence type="predicted"/>
<comment type="caution">
    <text evidence="1">The sequence shown here is derived from an EMBL/GenBank/DDBJ whole genome shotgun (WGS) entry which is preliminary data.</text>
</comment>
<dbReference type="OrthoDB" id="10046138at2759"/>
<sequence length="393" mass="47405">MDQDHRRLRRIREREMEMYDDDDEQPLLQEHQTISPIFAPHPRTTTTTTTIISNFDRILEKTGKDISVTEMNAHIKKIPNFLMKQYKSFQQLLYHLKPTTNDIEQLTKIALLIYKIMIIQTYHLLWTAYLKSGTGQLLHPVQRQPLYSLTLSIWPKQIKTMIRLKNKNEIYLNFVNKYLFKLNGQLKNYQNQLNFKANHCSGYTLTIQNSIETYIEQHLQSFRLNIEHHIELLHYDYHTRALKLEYFRYRPNEYQKQQLKEICQTKYVQEMAEQESRLIKKQINYYNLSNQSTLIDSIRNMDIHQQLLNEYKEIAVQSRANLFQSYIKSIDDEREEYGKKFDDQIMKMWSHHRLGDDSNPKLPSIMIQLIDQRCQKITERLKCIYRFKSQLTP</sequence>
<organism evidence="1 2">
    <name type="scientific">Adineta steineri</name>
    <dbReference type="NCBI Taxonomy" id="433720"/>
    <lineage>
        <taxon>Eukaryota</taxon>
        <taxon>Metazoa</taxon>
        <taxon>Spiralia</taxon>
        <taxon>Gnathifera</taxon>
        <taxon>Rotifera</taxon>
        <taxon>Eurotatoria</taxon>
        <taxon>Bdelloidea</taxon>
        <taxon>Adinetida</taxon>
        <taxon>Adinetidae</taxon>
        <taxon>Adineta</taxon>
    </lineage>
</organism>
<accession>A0A815P5L7</accession>
<dbReference type="EMBL" id="CAJNON010001244">
    <property type="protein sequence ID" value="CAF1444497.1"/>
    <property type="molecule type" value="Genomic_DNA"/>
</dbReference>
<evidence type="ECO:0000313" key="1">
    <source>
        <dbReference type="EMBL" id="CAF1444497.1"/>
    </source>
</evidence>
<dbReference type="AlphaFoldDB" id="A0A815P5L7"/>
<reference evidence="1" key="1">
    <citation type="submission" date="2021-02" db="EMBL/GenBank/DDBJ databases">
        <authorList>
            <person name="Nowell W R."/>
        </authorList>
    </citation>
    <scope>NUCLEOTIDE SEQUENCE</scope>
</reference>